<feature type="compositionally biased region" description="Polar residues" evidence="1">
    <location>
        <begin position="100"/>
        <end position="150"/>
    </location>
</feature>
<accession>A0ABQ9EH04</accession>
<gene>
    <name evidence="2" type="ORF">KUTeg_018150</name>
</gene>
<organism evidence="2 3">
    <name type="scientific">Tegillarca granosa</name>
    <name type="common">Malaysian cockle</name>
    <name type="synonym">Anadara granosa</name>
    <dbReference type="NCBI Taxonomy" id="220873"/>
    <lineage>
        <taxon>Eukaryota</taxon>
        <taxon>Metazoa</taxon>
        <taxon>Spiralia</taxon>
        <taxon>Lophotrochozoa</taxon>
        <taxon>Mollusca</taxon>
        <taxon>Bivalvia</taxon>
        <taxon>Autobranchia</taxon>
        <taxon>Pteriomorphia</taxon>
        <taxon>Arcoida</taxon>
        <taxon>Arcoidea</taxon>
        <taxon>Arcidae</taxon>
        <taxon>Tegillarca</taxon>
    </lineage>
</organism>
<proteinExistence type="predicted"/>
<reference evidence="2 3" key="1">
    <citation type="submission" date="2022-12" db="EMBL/GenBank/DDBJ databases">
        <title>Chromosome-level genome of Tegillarca granosa.</title>
        <authorList>
            <person name="Kim J."/>
        </authorList>
    </citation>
    <scope>NUCLEOTIDE SEQUENCE [LARGE SCALE GENOMIC DNA]</scope>
    <source>
        <strain evidence="2">Teg-2019</strain>
        <tissue evidence="2">Adductor muscle</tissue>
    </source>
</reference>
<dbReference type="Proteomes" id="UP001217089">
    <property type="component" value="Unassembled WGS sequence"/>
</dbReference>
<evidence type="ECO:0000313" key="3">
    <source>
        <dbReference type="Proteomes" id="UP001217089"/>
    </source>
</evidence>
<sequence length="234" mass="25796">MLSDIPSPSVTSDKIDLERIDSYMSMKKKINELQSGDVPELRELLFVVMDDICDIIGKSSLDNLMLMAGDHYDKLQKLITNRRKLKQRINSIDNCTNSFQTTQRKSVQSESEGNRINSPLLQSQKLNQKPYQTPSSSIPSKLLTSNTSTPAHLEGTPMSEVGCTVGGSRLSVGSVKSGFNSPIPCGDSFFEDDAMFTQSHTKFISNLNKRTSDSPTTSNSPILSINRSVNGIQN</sequence>
<evidence type="ECO:0000256" key="1">
    <source>
        <dbReference type="SAM" id="MobiDB-lite"/>
    </source>
</evidence>
<evidence type="ECO:0000313" key="2">
    <source>
        <dbReference type="EMBL" id="KAJ8304567.1"/>
    </source>
</evidence>
<dbReference type="EMBL" id="JARBDR010000903">
    <property type="protein sequence ID" value="KAJ8304567.1"/>
    <property type="molecule type" value="Genomic_DNA"/>
</dbReference>
<name>A0ABQ9EH04_TEGGR</name>
<feature type="region of interest" description="Disordered" evidence="1">
    <location>
        <begin position="100"/>
        <end position="160"/>
    </location>
</feature>
<keyword evidence="3" id="KW-1185">Reference proteome</keyword>
<protein>
    <submittedName>
        <fullName evidence="2">Uncharacterized protein</fullName>
    </submittedName>
</protein>
<feature type="region of interest" description="Disordered" evidence="1">
    <location>
        <begin position="208"/>
        <end position="234"/>
    </location>
</feature>
<comment type="caution">
    <text evidence="2">The sequence shown here is derived from an EMBL/GenBank/DDBJ whole genome shotgun (WGS) entry which is preliminary data.</text>
</comment>